<name>A0A7T7XKC4_9SPIR</name>
<dbReference type="PROSITE" id="PS50902">
    <property type="entry name" value="FLAVODOXIN_LIKE"/>
    <property type="match status" value="1"/>
</dbReference>
<protein>
    <submittedName>
        <fullName evidence="4">Flavodoxin</fullName>
    </submittedName>
</protein>
<dbReference type="InterPro" id="IPR008254">
    <property type="entry name" value="Flavodoxin/NO_synth"/>
</dbReference>
<gene>
    <name evidence="4" type="ORF">JFL75_12670</name>
</gene>
<dbReference type="KEGG" id="bhc:JFL75_12670"/>
<dbReference type="Gene3D" id="3.40.50.360">
    <property type="match status" value="1"/>
</dbReference>
<feature type="signal peptide" evidence="2">
    <location>
        <begin position="1"/>
        <end position="21"/>
    </location>
</feature>
<comment type="cofactor">
    <cofactor evidence="1">
        <name>FMN</name>
        <dbReference type="ChEBI" id="CHEBI:58210"/>
    </cofactor>
</comment>
<accession>A0A7T7XKC4</accession>
<dbReference type="EMBL" id="CP067089">
    <property type="protein sequence ID" value="QQO07792.1"/>
    <property type="molecule type" value="Genomic_DNA"/>
</dbReference>
<dbReference type="SUPFAM" id="SSF52218">
    <property type="entry name" value="Flavoproteins"/>
    <property type="match status" value="1"/>
</dbReference>
<dbReference type="InterPro" id="IPR029039">
    <property type="entry name" value="Flavoprotein-like_sf"/>
</dbReference>
<dbReference type="RefSeq" id="WP_215625098.1">
    <property type="nucleotide sequence ID" value="NZ_CP067089.2"/>
</dbReference>
<keyword evidence="5" id="KW-1185">Reference proteome</keyword>
<dbReference type="Proteomes" id="UP000595917">
    <property type="component" value="Chromosome"/>
</dbReference>
<dbReference type="InterPro" id="IPR001226">
    <property type="entry name" value="Flavodoxin_CS"/>
</dbReference>
<reference evidence="4" key="1">
    <citation type="submission" date="2021-01" db="EMBL/GenBank/DDBJ databases">
        <title>Description of Breznakiella homolactica.</title>
        <authorList>
            <person name="Song Y."/>
            <person name="Brune A."/>
        </authorList>
    </citation>
    <scope>NUCLEOTIDE SEQUENCE</scope>
    <source>
        <strain evidence="4">RmG30</strain>
    </source>
</reference>
<feature type="chain" id="PRO_5030591197" evidence="2">
    <location>
        <begin position="22"/>
        <end position="185"/>
    </location>
</feature>
<evidence type="ECO:0000259" key="3">
    <source>
        <dbReference type="PROSITE" id="PS50902"/>
    </source>
</evidence>
<proteinExistence type="predicted"/>
<feature type="domain" description="Flavodoxin-like" evidence="3">
    <location>
        <begin position="29"/>
        <end position="182"/>
    </location>
</feature>
<evidence type="ECO:0000256" key="1">
    <source>
        <dbReference type="ARBA" id="ARBA00001917"/>
    </source>
</evidence>
<organism evidence="4 5">
    <name type="scientific">Breznakiella homolactica</name>
    <dbReference type="NCBI Taxonomy" id="2798577"/>
    <lineage>
        <taxon>Bacteria</taxon>
        <taxon>Pseudomonadati</taxon>
        <taxon>Spirochaetota</taxon>
        <taxon>Spirochaetia</taxon>
        <taxon>Spirochaetales</taxon>
        <taxon>Breznakiellaceae</taxon>
        <taxon>Breznakiella</taxon>
    </lineage>
</organism>
<dbReference type="AlphaFoldDB" id="A0A7T7XKC4"/>
<dbReference type="PANTHER" id="PTHR39201">
    <property type="entry name" value="EXPORTED PROTEIN-RELATED"/>
    <property type="match status" value="1"/>
</dbReference>
<dbReference type="GO" id="GO:0010181">
    <property type="term" value="F:FMN binding"/>
    <property type="evidence" value="ECO:0007669"/>
    <property type="project" value="InterPro"/>
</dbReference>
<dbReference type="PANTHER" id="PTHR39201:SF1">
    <property type="entry name" value="FLAVODOXIN-LIKE DOMAIN-CONTAINING PROTEIN"/>
    <property type="match status" value="1"/>
</dbReference>
<sequence length="185" mass="20062">MKKIIPLMLALGILSVLPAAAQTNSREKILVVYFTRTGNTRYVAEHIQSLLGGDMAEITAVTAYPEIYSAALDRARQERDGNVRPAIRVLVPDINDYEYILLGYPIWLGGIPMPVAAFLETFDFSGKTIMPFCSSGSTGIGQSIEEIKKLVPGAQVTGGFRVSTSGARNSRNDAAAWLRSIGILK</sequence>
<evidence type="ECO:0000313" key="5">
    <source>
        <dbReference type="Proteomes" id="UP000595917"/>
    </source>
</evidence>
<keyword evidence="2" id="KW-0732">Signal</keyword>
<dbReference type="PROSITE" id="PS00201">
    <property type="entry name" value="FLAVODOXIN"/>
    <property type="match status" value="1"/>
</dbReference>
<evidence type="ECO:0000256" key="2">
    <source>
        <dbReference type="SAM" id="SignalP"/>
    </source>
</evidence>
<dbReference type="GO" id="GO:0009055">
    <property type="term" value="F:electron transfer activity"/>
    <property type="evidence" value="ECO:0007669"/>
    <property type="project" value="InterPro"/>
</dbReference>
<dbReference type="Pfam" id="PF12682">
    <property type="entry name" value="Flavodoxin_4"/>
    <property type="match status" value="1"/>
</dbReference>
<evidence type="ECO:0000313" key="4">
    <source>
        <dbReference type="EMBL" id="QQO07792.1"/>
    </source>
</evidence>